<evidence type="ECO:0000256" key="2">
    <source>
        <dbReference type="ARBA" id="ARBA00023125"/>
    </source>
</evidence>
<feature type="domain" description="Core-binding (CB)" evidence="6">
    <location>
        <begin position="1"/>
        <end position="87"/>
    </location>
</feature>
<dbReference type="PANTHER" id="PTHR30349">
    <property type="entry name" value="PHAGE INTEGRASE-RELATED"/>
    <property type="match status" value="1"/>
</dbReference>
<dbReference type="EMBL" id="CP066701">
    <property type="protein sequence ID" value="QQX25070.1"/>
    <property type="molecule type" value="Genomic_DNA"/>
</dbReference>
<keyword evidence="2 4" id="KW-0238">DNA-binding</keyword>
<name>A0AB37H8J5_9BACI</name>
<evidence type="ECO:0000313" key="8">
    <source>
        <dbReference type="Proteomes" id="UP000595512"/>
    </source>
</evidence>
<evidence type="ECO:0000259" key="6">
    <source>
        <dbReference type="PROSITE" id="PS51900"/>
    </source>
</evidence>
<feature type="domain" description="Tyr recombinase" evidence="5">
    <location>
        <begin position="108"/>
        <end position="293"/>
    </location>
</feature>
<dbReference type="PANTHER" id="PTHR30349:SF41">
    <property type="entry name" value="INTEGRASE_RECOMBINASE PROTEIN MJ0367-RELATED"/>
    <property type="match status" value="1"/>
</dbReference>
<dbReference type="AlphaFoldDB" id="A0AB37H8J5"/>
<sequence length="305" mass="35650">MLLEDVIREYDYHCLAKGFTKKTMINKRQELKQMKKFLLEKRGITELEGVSVHDLKAYVRLKQQSGLQPQSIVSMFKMIKAFFNWCSKEEYLSENIARKVEIPKVPKKVLKGFTLQEVDKMINSFSYKNYFEARNKAIIAMLSDCGLRAKELRELETLNVKETTILVNGKGNKERYIFISPALKKILIRYERIKNEYFKDKYYNPNYYFLSYKGDLISHVGLDNVIKEAGKRAGITNKRVSPHSFRHFFSVQSILNSMDIYSLSKILGHSDLSTTQQYLRSLEDFDLIQKAMPSSPLMNMGRNKK</sequence>
<dbReference type="Gene3D" id="1.10.443.10">
    <property type="entry name" value="Intergrase catalytic core"/>
    <property type="match status" value="1"/>
</dbReference>
<dbReference type="Pfam" id="PF00589">
    <property type="entry name" value="Phage_integrase"/>
    <property type="match status" value="1"/>
</dbReference>
<dbReference type="InterPro" id="IPR010998">
    <property type="entry name" value="Integrase_recombinase_N"/>
</dbReference>
<dbReference type="InterPro" id="IPR050090">
    <property type="entry name" value="Tyrosine_recombinase_XerCD"/>
</dbReference>
<dbReference type="InterPro" id="IPR013762">
    <property type="entry name" value="Integrase-like_cat_sf"/>
</dbReference>
<dbReference type="KEGG" id="hspo:JGZ69_20555"/>
<dbReference type="InterPro" id="IPR002104">
    <property type="entry name" value="Integrase_catalytic"/>
</dbReference>
<protein>
    <submittedName>
        <fullName evidence="7">Tyrosine-type recombinase/integrase</fullName>
    </submittedName>
</protein>
<dbReference type="InterPro" id="IPR044068">
    <property type="entry name" value="CB"/>
</dbReference>
<proteinExistence type="inferred from homology"/>
<accession>A0AB37H8J5</accession>
<dbReference type="InterPro" id="IPR025269">
    <property type="entry name" value="SAM-like_dom"/>
</dbReference>
<evidence type="ECO:0000313" key="7">
    <source>
        <dbReference type="EMBL" id="QQX25070.1"/>
    </source>
</evidence>
<dbReference type="GO" id="GO:0003677">
    <property type="term" value="F:DNA binding"/>
    <property type="evidence" value="ECO:0007669"/>
    <property type="project" value="UniProtKB-UniRule"/>
</dbReference>
<dbReference type="Pfam" id="PF13102">
    <property type="entry name" value="Phage_int_SAM_5"/>
    <property type="match status" value="1"/>
</dbReference>
<dbReference type="Proteomes" id="UP000595512">
    <property type="component" value="Chromosome"/>
</dbReference>
<evidence type="ECO:0000259" key="5">
    <source>
        <dbReference type="PROSITE" id="PS51898"/>
    </source>
</evidence>
<keyword evidence="3" id="KW-0233">DNA recombination</keyword>
<dbReference type="RefSeq" id="WP_107921219.1">
    <property type="nucleotide sequence ID" value="NZ_CP066701.1"/>
</dbReference>
<gene>
    <name evidence="7" type="ORF">JGZ69_20555</name>
</gene>
<comment type="similarity">
    <text evidence="1">Belongs to the 'phage' integrase family.</text>
</comment>
<evidence type="ECO:0000256" key="4">
    <source>
        <dbReference type="PROSITE-ProRule" id="PRU01248"/>
    </source>
</evidence>
<dbReference type="Gene3D" id="1.10.150.130">
    <property type="match status" value="1"/>
</dbReference>
<dbReference type="SUPFAM" id="SSF56349">
    <property type="entry name" value="DNA breaking-rejoining enzymes"/>
    <property type="match status" value="1"/>
</dbReference>
<evidence type="ECO:0000256" key="3">
    <source>
        <dbReference type="ARBA" id="ARBA00023172"/>
    </source>
</evidence>
<organism evidence="7 8">
    <name type="scientific">Heyndrickxia sporothermodurans</name>
    <dbReference type="NCBI Taxonomy" id="46224"/>
    <lineage>
        <taxon>Bacteria</taxon>
        <taxon>Bacillati</taxon>
        <taxon>Bacillota</taxon>
        <taxon>Bacilli</taxon>
        <taxon>Bacillales</taxon>
        <taxon>Bacillaceae</taxon>
        <taxon>Heyndrickxia</taxon>
    </lineage>
</organism>
<evidence type="ECO:0000256" key="1">
    <source>
        <dbReference type="ARBA" id="ARBA00008857"/>
    </source>
</evidence>
<dbReference type="InterPro" id="IPR011010">
    <property type="entry name" value="DNA_brk_join_enz"/>
</dbReference>
<dbReference type="PROSITE" id="PS51900">
    <property type="entry name" value="CB"/>
    <property type="match status" value="1"/>
</dbReference>
<dbReference type="PROSITE" id="PS51898">
    <property type="entry name" value="TYR_RECOMBINASE"/>
    <property type="match status" value="1"/>
</dbReference>
<dbReference type="GO" id="GO:0006310">
    <property type="term" value="P:DNA recombination"/>
    <property type="evidence" value="ECO:0007669"/>
    <property type="project" value="UniProtKB-KW"/>
</dbReference>
<reference evidence="7 8" key="1">
    <citation type="submission" date="2020-12" db="EMBL/GenBank/DDBJ databases">
        <title>Taxonomic evaluation of the Bacillus sporothermodurans group of bacteria based on whole genome sequences.</title>
        <authorList>
            <person name="Fiedler G."/>
            <person name="Herbstmann A.-D."/>
            <person name="Doll E."/>
            <person name="Wenning M."/>
            <person name="Brinks E."/>
            <person name="Kabisch J."/>
            <person name="Breitenwieser F."/>
            <person name="Lappann M."/>
            <person name="Boehnlein C."/>
            <person name="Franz C."/>
        </authorList>
    </citation>
    <scope>NUCLEOTIDE SEQUENCE [LARGE SCALE GENOMIC DNA]</scope>
    <source>
        <strain evidence="7 8">DSM 10599</strain>
    </source>
</reference>
<dbReference type="GO" id="GO:0015074">
    <property type="term" value="P:DNA integration"/>
    <property type="evidence" value="ECO:0007669"/>
    <property type="project" value="InterPro"/>
</dbReference>